<comment type="caution">
    <text evidence="1">The sequence shown here is derived from an EMBL/GenBank/DDBJ whole genome shotgun (WGS) entry which is preliminary data.</text>
</comment>
<evidence type="ECO:0000313" key="2">
    <source>
        <dbReference type="Proteomes" id="UP000189229"/>
    </source>
</evidence>
<sequence>MVASRLANDRQIAMADAIACGNPSWPVTPNALKHKVGSLWRQML</sequence>
<reference evidence="1 2" key="1">
    <citation type="submission" date="2017-02" db="EMBL/GenBank/DDBJ databases">
        <title>Complete genome sequences of Mycobacterium kansasii strains isolated from rhesus macaques.</title>
        <authorList>
            <person name="Panda A."/>
            <person name="Nagaraj S."/>
            <person name="Zhao X."/>
            <person name="Tettelin H."/>
            <person name="Detolla L.J."/>
        </authorList>
    </citation>
    <scope>NUCLEOTIDE SEQUENCE [LARGE SCALE GENOMIC DNA]</scope>
    <source>
        <strain evidence="1 2">11-3813</strain>
    </source>
</reference>
<proteinExistence type="predicted"/>
<dbReference type="EMBL" id="MVBM01000003">
    <property type="protein sequence ID" value="OOK75467.1"/>
    <property type="molecule type" value="Genomic_DNA"/>
</dbReference>
<organism evidence="1 2">
    <name type="scientific">Mycobacterium kansasii</name>
    <dbReference type="NCBI Taxonomy" id="1768"/>
    <lineage>
        <taxon>Bacteria</taxon>
        <taxon>Bacillati</taxon>
        <taxon>Actinomycetota</taxon>
        <taxon>Actinomycetes</taxon>
        <taxon>Mycobacteriales</taxon>
        <taxon>Mycobacteriaceae</taxon>
        <taxon>Mycobacterium</taxon>
    </lineage>
</organism>
<dbReference type="Proteomes" id="UP000189229">
    <property type="component" value="Unassembled WGS sequence"/>
</dbReference>
<evidence type="ECO:0000313" key="1">
    <source>
        <dbReference type="EMBL" id="OOK75467.1"/>
    </source>
</evidence>
<gene>
    <name evidence="1" type="ORF">BZL30_3143</name>
</gene>
<accession>A0A1V3X8M2</accession>
<name>A0A1V3X8M2_MYCKA</name>
<dbReference type="AlphaFoldDB" id="A0A1V3X8M2"/>
<protein>
    <submittedName>
        <fullName evidence="1">Uncharacterized protein</fullName>
    </submittedName>
</protein>